<evidence type="ECO:0000313" key="7">
    <source>
        <dbReference type="EMBL" id="QWG14878.1"/>
    </source>
</evidence>
<protein>
    <submittedName>
        <fullName evidence="7">Flippase-like domain-containing protein</fullName>
    </submittedName>
</protein>
<evidence type="ECO:0000313" key="8">
    <source>
        <dbReference type="Proteomes" id="UP000680839"/>
    </source>
</evidence>
<gene>
    <name evidence="7" type="ORF">KMZ29_09580</name>
</gene>
<dbReference type="AlphaFoldDB" id="A0A975RPK4"/>
<proteinExistence type="predicted"/>
<accession>A0A975RPK4</accession>
<feature type="transmembrane region" description="Helical" evidence="6">
    <location>
        <begin position="255"/>
        <end position="283"/>
    </location>
</feature>
<keyword evidence="4 6" id="KW-1133">Transmembrane helix</keyword>
<evidence type="ECO:0000256" key="2">
    <source>
        <dbReference type="ARBA" id="ARBA00022475"/>
    </source>
</evidence>
<keyword evidence="2" id="KW-1003">Cell membrane</keyword>
<evidence type="ECO:0000256" key="3">
    <source>
        <dbReference type="ARBA" id="ARBA00022692"/>
    </source>
</evidence>
<feature type="transmembrane region" description="Helical" evidence="6">
    <location>
        <begin position="22"/>
        <end position="45"/>
    </location>
</feature>
<keyword evidence="3 6" id="KW-0812">Transmembrane</keyword>
<dbReference type="InterPro" id="IPR022791">
    <property type="entry name" value="L-PG_synthase/AglD"/>
</dbReference>
<dbReference type="EMBL" id="CP076134">
    <property type="protein sequence ID" value="QWG14878.1"/>
    <property type="molecule type" value="Genomic_DNA"/>
</dbReference>
<dbReference type="Proteomes" id="UP000680839">
    <property type="component" value="Chromosome"/>
</dbReference>
<reference evidence="7" key="1">
    <citation type="submission" date="2021-06" db="EMBL/GenBank/DDBJ databases">
        <title>Bradyrhizobium sp. S2-20-1 Genome sequencing.</title>
        <authorList>
            <person name="Jin L."/>
        </authorList>
    </citation>
    <scope>NUCLEOTIDE SEQUENCE</scope>
    <source>
        <strain evidence="7">S2-20-1</strain>
    </source>
</reference>
<dbReference type="RefSeq" id="WP_215623469.1">
    <property type="nucleotide sequence ID" value="NZ_CP076134.1"/>
</dbReference>
<dbReference type="PANTHER" id="PTHR39087">
    <property type="entry name" value="UPF0104 MEMBRANE PROTEIN MJ1595"/>
    <property type="match status" value="1"/>
</dbReference>
<feature type="transmembrane region" description="Helical" evidence="6">
    <location>
        <begin position="217"/>
        <end position="243"/>
    </location>
</feature>
<comment type="subcellular location">
    <subcellularLocation>
        <location evidence="1">Cell membrane</location>
        <topology evidence="1">Multi-pass membrane protein</topology>
    </subcellularLocation>
</comment>
<dbReference type="Pfam" id="PF03706">
    <property type="entry name" value="LPG_synthase_TM"/>
    <property type="match status" value="1"/>
</dbReference>
<organism evidence="7 8">
    <name type="scientific">Bradyrhizobium sediminis</name>
    <dbReference type="NCBI Taxonomy" id="2840469"/>
    <lineage>
        <taxon>Bacteria</taxon>
        <taxon>Pseudomonadati</taxon>
        <taxon>Pseudomonadota</taxon>
        <taxon>Alphaproteobacteria</taxon>
        <taxon>Hyphomicrobiales</taxon>
        <taxon>Nitrobacteraceae</taxon>
        <taxon>Bradyrhizobium</taxon>
    </lineage>
</organism>
<dbReference type="PANTHER" id="PTHR39087:SF2">
    <property type="entry name" value="UPF0104 MEMBRANE PROTEIN MJ1595"/>
    <property type="match status" value="1"/>
</dbReference>
<feature type="transmembrane region" description="Helical" evidence="6">
    <location>
        <begin position="295"/>
        <end position="317"/>
    </location>
</feature>
<evidence type="ECO:0000256" key="6">
    <source>
        <dbReference type="SAM" id="Phobius"/>
    </source>
</evidence>
<name>A0A975RPK4_9BRAD</name>
<evidence type="ECO:0000256" key="1">
    <source>
        <dbReference type="ARBA" id="ARBA00004651"/>
    </source>
</evidence>
<dbReference type="GO" id="GO:0005886">
    <property type="term" value="C:plasma membrane"/>
    <property type="evidence" value="ECO:0007669"/>
    <property type="project" value="UniProtKB-SubCell"/>
</dbReference>
<feature type="transmembrane region" description="Helical" evidence="6">
    <location>
        <begin position="89"/>
        <end position="108"/>
    </location>
</feature>
<evidence type="ECO:0000256" key="5">
    <source>
        <dbReference type="ARBA" id="ARBA00023136"/>
    </source>
</evidence>
<keyword evidence="5 6" id="KW-0472">Membrane</keyword>
<feature type="transmembrane region" description="Helical" evidence="6">
    <location>
        <begin position="158"/>
        <end position="180"/>
    </location>
</feature>
<sequence length="341" mass="36617">MLSGNNQDVSVVEDSDRPQGHFSGYATLLRFALVILVVILLARQIDFASLRLSFDRTLVWAAILFQIPMITGHLWYARRHAILVRKPPIPLLIAVEAIILSAALNIVTPGRIAELVKATYLRSRLGVPLAHGLSAVLIERLFDVVFVGAIAATGVAGMLNVGGTLVIALPIGGLTALFVLRPCATLLSKRLAGRHSPFARFIERQCRHIVTILKRDIIARAALLTAGSWLAHLAALALFFHLLPMRSLSLPEVTLVFGAIVLASAIPALPAGLGMFEAAVVYVLQSRGVGFNQALAFAIVLHVAELLPAAVLGPVIMLRRSMGVGQLSSDAIVAIKGMRRR</sequence>
<feature type="transmembrane region" description="Helical" evidence="6">
    <location>
        <begin position="57"/>
        <end position="77"/>
    </location>
</feature>
<evidence type="ECO:0000256" key="4">
    <source>
        <dbReference type="ARBA" id="ARBA00022989"/>
    </source>
</evidence>